<protein>
    <submittedName>
        <fullName evidence="1">Uncharacterized protein</fullName>
    </submittedName>
</protein>
<evidence type="ECO:0000313" key="1">
    <source>
        <dbReference type="EMBL" id="MFD1687529.1"/>
    </source>
</evidence>
<dbReference type="Proteomes" id="UP001597092">
    <property type="component" value="Unassembled WGS sequence"/>
</dbReference>
<name>A0ABD6DZX6_9EURY</name>
<gene>
    <name evidence="1" type="ORF">ACFSAS_18245</name>
</gene>
<dbReference type="AlphaFoldDB" id="A0ABD6DZX6"/>
<reference evidence="1 2" key="1">
    <citation type="journal article" date="2019" name="Int. J. Syst. Evol. Microbiol.">
        <title>The Global Catalogue of Microorganisms (GCM) 10K type strain sequencing project: providing services to taxonomists for standard genome sequencing and annotation.</title>
        <authorList>
            <consortium name="The Broad Institute Genomics Platform"/>
            <consortium name="The Broad Institute Genome Sequencing Center for Infectious Disease"/>
            <person name="Wu L."/>
            <person name="Ma J."/>
        </authorList>
    </citation>
    <scope>NUCLEOTIDE SEQUENCE [LARGE SCALE GENOMIC DNA]</scope>
    <source>
        <strain evidence="1 2">CGMCC 1.10387</strain>
    </source>
</reference>
<proteinExistence type="predicted"/>
<evidence type="ECO:0000313" key="2">
    <source>
        <dbReference type="Proteomes" id="UP001597092"/>
    </source>
</evidence>
<dbReference type="RefSeq" id="WP_256309036.1">
    <property type="nucleotide sequence ID" value="NZ_JANHAW010000004.1"/>
</dbReference>
<organism evidence="1 2">
    <name type="scientific">Halobellus litoreus</name>
    <dbReference type="NCBI Taxonomy" id="755310"/>
    <lineage>
        <taxon>Archaea</taxon>
        <taxon>Methanobacteriati</taxon>
        <taxon>Methanobacteriota</taxon>
        <taxon>Stenosarchaea group</taxon>
        <taxon>Halobacteria</taxon>
        <taxon>Halobacteriales</taxon>
        <taxon>Haloferacaceae</taxon>
        <taxon>Halobellus</taxon>
    </lineage>
</organism>
<dbReference type="EMBL" id="JBHUDP010000014">
    <property type="protein sequence ID" value="MFD1687529.1"/>
    <property type="molecule type" value="Genomic_DNA"/>
</dbReference>
<keyword evidence="2" id="KW-1185">Reference proteome</keyword>
<sequence length="139" mass="15846">MIFGAERAVLYLEKPVETLQAIDGSRRQGIRSSIEKLLDSPDSAFDKSVGSHIHQARDLGTYTRAFCTWCVDEDASRELCVVQAIYGKGNEAKYFEMVDRFDQDGKQWKQQFQELPDGNYDEWAESIESNGDLILVRSD</sequence>
<accession>A0ABD6DZX6</accession>
<comment type="caution">
    <text evidence="1">The sequence shown here is derived from an EMBL/GenBank/DDBJ whole genome shotgun (WGS) entry which is preliminary data.</text>
</comment>